<reference evidence="2 3" key="1">
    <citation type="submission" date="2019-12" db="EMBL/GenBank/DDBJ databases">
        <title>Genomic-based taxomic classification of the family Erythrobacteraceae.</title>
        <authorList>
            <person name="Xu L."/>
        </authorList>
    </citation>
    <scope>NUCLEOTIDE SEQUENCE [LARGE SCALE GENOMIC DNA]</scope>
    <source>
        <strain evidence="2 3">MCCC 1K02066</strain>
    </source>
</reference>
<dbReference type="GO" id="GO:0003677">
    <property type="term" value="F:DNA binding"/>
    <property type="evidence" value="ECO:0007669"/>
    <property type="project" value="UniProtKB-KW"/>
</dbReference>
<dbReference type="EMBL" id="WTYK01000007">
    <property type="protein sequence ID" value="MXP42317.1"/>
    <property type="molecule type" value="Genomic_DNA"/>
</dbReference>
<dbReference type="InterPro" id="IPR037914">
    <property type="entry name" value="SpoVT-AbrB_sf"/>
</dbReference>
<dbReference type="Proteomes" id="UP000469159">
    <property type="component" value="Unassembled WGS sequence"/>
</dbReference>
<dbReference type="RefSeq" id="WP_160747181.1">
    <property type="nucleotide sequence ID" value="NZ_WTYK01000007.1"/>
</dbReference>
<evidence type="ECO:0000313" key="3">
    <source>
        <dbReference type="Proteomes" id="UP000469159"/>
    </source>
</evidence>
<feature type="domain" description="SpoVT-AbrB" evidence="1">
    <location>
        <begin position="13"/>
        <end position="58"/>
    </location>
</feature>
<dbReference type="AlphaFoldDB" id="A0A6I4UYC6"/>
<evidence type="ECO:0000259" key="1">
    <source>
        <dbReference type="SMART" id="SM00966"/>
    </source>
</evidence>
<evidence type="ECO:0000313" key="2">
    <source>
        <dbReference type="EMBL" id="MXP42317.1"/>
    </source>
</evidence>
<dbReference type="InterPro" id="IPR013432">
    <property type="entry name" value="Doc_partner"/>
</dbReference>
<dbReference type="SMART" id="SM00966">
    <property type="entry name" value="SpoVT_AbrB"/>
    <property type="match status" value="1"/>
</dbReference>
<dbReference type="InterPro" id="IPR007159">
    <property type="entry name" value="SpoVT-AbrB_dom"/>
</dbReference>
<organism evidence="2 3">
    <name type="scientific">Croceibacterium soli</name>
    <dbReference type="NCBI Taxonomy" id="1739690"/>
    <lineage>
        <taxon>Bacteria</taxon>
        <taxon>Pseudomonadati</taxon>
        <taxon>Pseudomonadota</taxon>
        <taxon>Alphaproteobacteria</taxon>
        <taxon>Sphingomonadales</taxon>
        <taxon>Erythrobacteraceae</taxon>
        <taxon>Croceibacterium</taxon>
    </lineage>
</organism>
<dbReference type="NCBIfam" id="TIGR02609">
    <property type="entry name" value="doc_partner"/>
    <property type="match status" value="1"/>
</dbReference>
<dbReference type="OrthoDB" id="5459182at2"/>
<proteinExistence type="predicted"/>
<dbReference type="Pfam" id="PF04014">
    <property type="entry name" value="MazE_antitoxin"/>
    <property type="match status" value="1"/>
</dbReference>
<keyword evidence="3" id="KW-1185">Reference proteome</keyword>
<name>A0A6I4UYC6_9SPHN</name>
<keyword evidence="2" id="KW-0238">DNA-binding</keyword>
<sequence>MNHPVDIKKLKLVKIGNSTGVILPKEVLDRLNLSAGDQLTYTQTPDGIALSSRGDDFDSQMAAARDVMKRYRNALRELAK</sequence>
<dbReference type="Gene3D" id="2.10.260.10">
    <property type="match status" value="1"/>
</dbReference>
<protein>
    <submittedName>
        <fullName evidence="2">AbrB/MazE/SpoVT family DNA-binding domain-containing protein</fullName>
    </submittedName>
</protein>
<comment type="caution">
    <text evidence="2">The sequence shown here is derived from an EMBL/GenBank/DDBJ whole genome shotgun (WGS) entry which is preliminary data.</text>
</comment>
<gene>
    <name evidence="2" type="ORF">GRI75_11770</name>
</gene>
<dbReference type="SUPFAM" id="SSF89447">
    <property type="entry name" value="AbrB/MazE/MraZ-like"/>
    <property type="match status" value="1"/>
</dbReference>
<accession>A0A6I4UYC6</accession>